<dbReference type="Pfam" id="PF00720">
    <property type="entry name" value="SSI"/>
    <property type="match status" value="1"/>
</dbReference>
<keyword evidence="4" id="KW-0646">Protease inhibitor</keyword>
<dbReference type="InterPro" id="IPR036819">
    <property type="entry name" value="Subtilisin_inhibitor-like_sf"/>
</dbReference>
<dbReference type="SUPFAM" id="SSF55399">
    <property type="entry name" value="Subtilisin inhibitor"/>
    <property type="match status" value="1"/>
</dbReference>
<dbReference type="Proteomes" id="UP001500683">
    <property type="component" value="Unassembled WGS sequence"/>
</dbReference>
<evidence type="ECO:0000256" key="8">
    <source>
        <dbReference type="SAM" id="SignalP"/>
    </source>
</evidence>
<comment type="subcellular location">
    <subcellularLocation>
        <location evidence="1">Secreted</location>
    </subcellularLocation>
</comment>
<comment type="similarity">
    <text evidence="2">Belongs to the protease inhibitor I16 (SSI) family.</text>
</comment>
<keyword evidence="5" id="KW-0722">Serine protease inhibitor</keyword>
<feature type="region of interest" description="Disordered" evidence="7">
    <location>
        <begin position="26"/>
        <end position="49"/>
    </location>
</feature>
<feature type="compositionally biased region" description="Polar residues" evidence="7">
    <location>
        <begin position="33"/>
        <end position="49"/>
    </location>
</feature>
<feature type="domain" description="Subtilisin inhibitor" evidence="9">
    <location>
        <begin position="51"/>
        <end position="125"/>
    </location>
</feature>
<dbReference type="EMBL" id="BAAAZG010000002">
    <property type="protein sequence ID" value="GAA4060470.1"/>
    <property type="molecule type" value="Genomic_DNA"/>
</dbReference>
<keyword evidence="11" id="KW-1185">Reference proteome</keyword>
<dbReference type="PROSITE" id="PS51257">
    <property type="entry name" value="PROKAR_LIPOPROTEIN"/>
    <property type="match status" value="1"/>
</dbReference>
<evidence type="ECO:0000256" key="2">
    <source>
        <dbReference type="ARBA" id="ARBA00010472"/>
    </source>
</evidence>
<accession>A0ABP7V7P8</accession>
<evidence type="ECO:0000313" key="11">
    <source>
        <dbReference type="Proteomes" id="UP001500683"/>
    </source>
</evidence>
<dbReference type="InterPro" id="IPR020054">
    <property type="entry name" value="Prot_inh_SSI_I16_CS"/>
</dbReference>
<keyword evidence="8" id="KW-0732">Signal</keyword>
<evidence type="ECO:0000256" key="7">
    <source>
        <dbReference type="SAM" id="MobiDB-lite"/>
    </source>
</evidence>
<name>A0ABP7V7P8_9ACTN</name>
<comment type="caution">
    <text evidence="10">The sequence shown here is derived from an EMBL/GenBank/DDBJ whole genome shotgun (WGS) entry which is preliminary data.</text>
</comment>
<keyword evidence="6" id="KW-1015">Disulfide bond</keyword>
<proteinExistence type="inferred from homology"/>
<evidence type="ECO:0000256" key="3">
    <source>
        <dbReference type="ARBA" id="ARBA00022525"/>
    </source>
</evidence>
<dbReference type="InterPro" id="IPR023549">
    <property type="entry name" value="Subtilisin_inhibitor"/>
</dbReference>
<evidence type="ECO:0000256" key="6">
    <source>
        <dbReference type="ARBA" id="ARBA00023157"/>
    </source>
</evidence>
<dbReference type="PROSITE" id="PS00999">
    <property type="entry name" value="SSI"/>
    <property type="match status" value="1"/>
</dbReference>
<evidence type="ECO:0000256" key="4">
    <source>
        <dbReference type="ARBA" id="ARBA00022690"/>
    </source>
</evidence>
<feature type="chain" id="PRO_5047358915" evidence="8">
    <location>
        <begin position="28"/>
        <end position="153"/>
    </location>
</feature>
<gene>
    <name evidence="10" type="ORF">GCM10022214_11520</name>
</gene>
<dbReference type="RefSeq" id="WP_344941759.1">
    <property type="nucleotide sequence ID" value="NZ_BAAAZG010000002.1"/>
</dbReference>
<protein>
    <submittedName>
        <fullName evidence="10">SSI family serine proteinase inhibitor</fullName>
    </submittedName>
</protein>
<reference evidence="11" key="1">
    <citation type="journal article" date="2019" name="Int. J. Syst. Evol. Microbiol.">
        <title>The Global Catalogue of Microorganisms (GCM) 10K type strain sequencing project: providing services to taxonomists for standard genome sequencing and annotation.</title>
        <authorList>
            <consortium name="The Broad Institute Genomics Platform"/>
            <consortium name="The Broad Institute Genome Sequencing Center for Infectious Disease"/>
            <person name="Wu L."/>
            <person name="Ma J."/>
        </authorList>
    </citation>
    <scope>NUCLEOTIDE SEQUENCE [LARGE SCALE GENOMIC DNA]</scope>
    <source>
        <strain evidence="11">JCM 16702</strain>
    </source>
</reference>
<evidence type="ECO:0000256" key="5">
    <source>
        <dbReference type="ARBA" id="ARBA00022900"/>
    </source>
</evidence>
<evidence type="ECO:0000256" key="1">
    <source>
        <dbReference type="ARBA" id="ARBA00004613"/>
    </source>
</evidence>
<feature type="signal peptide" evidence="8">
    <location>
        <begin position="1"/>
        <end position="27"/>
    </location>
</feature>
<evidence type="ECO:0000259" key="9">
    <source>
        <dbReference type="Pfam" id="PF00720"/>
    </source>
</evidence>
<organism evidence="10 11">
    <name type="scientific">Actinomadura miaoliensis</name>
    <dbReference type="NCBI Taxonomy" id="430685"/>
    <lineage>
        <taxon>Bacteria</taxon>
        <taxon>Bacillati</taxon>
        <taxon>Actinomycetota</taxon>
        <taxon>Actinomycetes</taxon>
        <taxon>Streptosporangiales</taxon>
        <taxon>Thermomonosporaceae</taxon>
        <taxon>Actinomadura</taxon>
    </lineage>
</organism>
<dbReference type="Gene3D" id="3.30.350.10">
    <property type="entry name" value="Subtilisin inhibitor-like"/>
    <property type="match status" value="1"/>
</dbReference>
<sequence>MRYRTLLFTTPALATLLSLSACGSEQAADSPRDTASGTTTVQPTRSPADQLTVEVRASAKATPKTWTLTCDPAGGDHPEAAKACAALSKAQDPFKPISPQQICTEIYGGPQEAKVKGTWRGRQVDTGFTRKNGCELHRWDQVAPLFGDTPKAN</sequence>
<evidence type="ECO:0000313" key="10">
    <source>
        <dbReference type="EMBL" id="GAA4060470.1"/>
    </source>
</evidence>
<keyword evidence="3" id="KW-0964">Secreted</keyword>